<feature type="signal peptide" evidence="1">
    <location>
        <begin position="1"/>
        <end position="27"/>
    </location>
</feature>
<evidence type="ECO:0000256" key="1">
    <source>
        <dbReference type="SAM" id="SignalP"/>
    </source>
</evidence>
<name>A0A4S5CQJ6_AERVE</name>
<protein>
    <submittedName>
        <fullName evidence="2">Uncharacterized protein</fullName>
    </submittedName>
</protein>
<dbReference type="AlphaFoldDB" id="A0A4S5CQJ6"/>
<dbReference type="Proteomes" id="UP000309618">
    <property type="component" value="Unassembled WGS sequence"/>
</dbReference>
<gene>
    <name evidence="2" type="ORF">E8Q35_04525</name>
</gene>
<reference evidence="2 3" key="1">
    <citation type="submission" date="2019-04" db="EMBL/GenBank/DDBJ databases">
        <title>Comparative genomics of Aeromonas veronii strains pathogenic to fish.</title>
        <authorList>
            <person name="Cascarano M.C."/>
            <person name="Smyrli M."/>
            <person name="Katharios P."/>
        </authorList>
    </citation>
    <scope>NUCLEOTIDE SEQUENCE [LARGE SCALE GENOMIC DNA]</scope>
    <source>
        <strain evidence="2 3">XU1</strain>
    </source>
</reference>
<dbReference type="RefSeq" id="WP_136501385.1">
    <property type="nucleotide sequence ID" value="NZ_SSUX01000002.1"/>
</dbReference>
<evidence type="ECO:0000313" key="3">
    <source>
        <dbReference type="Proteomes" id="UP000309618"/>
    </source>
</evidence>
<proteinExistence type="predicted"/>
<feature type="chain" id="PRO_5020382168" evidence="1">
    <location>
        <begin position="28"/>
        <end position="83"/>
    </location>
</feature>
<accession>A0A4S5CQJ6</accession>
<keyword evidence="1" id="KW-0732">Signal</keyword>
<organism evidence="2 3">
    <name type="scientific">Aeromonas veronii</name>
    <dbReference type="NCBI Taxonomy" id="654"/>
    <lineage>
        <taxon>Bacteria</taxon>
        <taxon>Pseudomonadati</taxon>
        <taxon>Pseudomonadota</taxon>
        <taxon>Gammaproteobacteria</taxon>
        <taxon>Aeromonadales</taxon>
        <taxon>Aeromonadaceae</taxon>
        <taxon>Aeromonas</taxon>
    </lineage>
</organism>
<dbReference type="EMBL" id="SSUX01000002">
    <property type="protein sequence ID" value="THJ47171.1"/>
    <property type="molecule type" value="Genomic_DNA"/>
</dbReference>
<comment type="caution">
    <text evidence="2">The sequence shown here is derived from an EMBL/GenBank/DDBJ whole genome shotgun (WGS) entry which is preliminary data.</text>
</comment>
<evidence type="ECO:0000313" key="2">
    <source>
        <dbReference type="EMBL" id="THJ47171.1"/>
    </source>
</evidence>
<sequence length="83" mass="8797">MSLFALNMIALSMIALTCIVAPFNAHAAELPPQPTAAPMIGHLEPVQPTPVERPDQPEIVLDIAALNESIVSEALATIKDAKQ</sequence>